<keyword evidence="1" id="KW-1133">Transmembrane helix</keyword>
<evidence type="ECO:0000313" key="2">
    <source>
        <dbReference type="EMBL" id="TXK04427.1"/>
    </source>
</evidence>
<keyword evidence="1" id="KW-0812">Transmembrane</keyword>
<sequence length="97" mass="10007">MSTPELAPRSPFPGIVAVWVAGLLAASAIGLFVGVEARPQWLCVALGGCLILTFGIQVAYGRPNGFIRRVGLSMLGALMVMGVVSVGFGLAEMMTAV</sequence>
<dbReference type="Proteomes" id="UP000321196">
    <property type="component" value="Unassembled WGS sequence"/>
</dbReference>
<name>A0A5C8HLW3_9MICO</name>
<feature type="transmembrane region" description="Helical" evidence="1">
    <location>
        <begin position="39"/>
        <end position="60"/>
    </location>
</feature>
<protein>
    <submittedName>
        <fullName evidence="2">Uncharacterized protein</fullName>
    </submittedName>
</protein>
<reference evidence="2 3" key="1">
    <citation type="submission" date="2019-08" db="EMBL/GenBank/DDBJ databases">
        <authorList>
            <person name="Dong K."/>
        </authorList>
    </citation>
    <scope>NUCLEOTIDE SEQUENCE [LARGE SCALE GENOMIC DNA]</scope>
    <source>
        <strain evidence="2 3">M4-8</strain>
    </source>
</reference>
<dbReference type="EMBL" id="VRSW01000002">
    <property type="protein sequence ID" value="TXK04427.1"/>
    <property type="molecule type" value="Genomic_DNA"/>
</dbReference>
<feature type="transmembrane region" description="Helical" evidence="1">
    <location>
        <begin position="12"/>
        <end position="33"/>
    </location>
</feature>
<proteinExistence type="predicted"/>
<dbReference type="OrthoDB" id="5077620at2"/>
<evidence type="ECO:0000313" key="3">
    <source>
        <dbReference type="Proteomes" id="UP000321196"/>
    </source>
</evidence>
<dbReference type="AlphaFoldDB" id="A0A5C8HLW3"/>
<comment type="caution">
    <text evidence="2">The sequence shown here is derived from an EMBL/GenBank/DDBJ whole genome shotgun (WGS) entry which is preliminary data.</text>
</comment>
<organism evidence="2 3">
    <name type="scientific">Microbacterium mitrae</name>
    <dbReference type="NCBI Taxonomy" id="664640"/>
    <lineage>
        <taxon>Bacteria</taxon>
        <taxon>Bacillati</taxon>
        <taxon>Actinomycetota</taxon>
        <taxon>Actinomycetes</taxon>
        <taxon>Micrococcales</taxon>
        <taxon>Microbacteriaceae</taxon>
        <taxon>Microbacterium</taxon>
    </lineage>
</organism>
<feature type="transmembrane region" description="Helical" evidence="1">
    <location>
        <begin position="72"/>
        <end position="91"/>
    </location>
</feature>
<keyword evidence="1" id="KW-0472">Membrane</keyword>
<dbReference type="RefSeq" id="WP_147825562.1">
    <property type="nucleotide sequence ID" value="NZ_BAAARG010000002.1"/>
</dbReference>
<gene>
    <name evidence="2" type="ORF">FVP60_06915</name>
</gene>
<evidence type="ECO:0000256" key="1">
    <source>
        <dbReference type="SAM" id="Phobius"/>
    </source>
</evidence>
<accession>A0A5C8HLW3</accession>
<keyword evidence="3" id="KW-1185">Reference proteome</keyword>